<name>A0A853CE12_9ACTN</name>
<evidence type="ECO:0000313" key="8">
    <source>
        <dbReference type="Proteomes" id="UP000541969"/>
    </source>
</evidence>
<dbReference type="RefSeq" id="WP_366489106.1">
    <property type="nucleotide sequence ID" value="NZ_JACBZT010000001.1"/>
</dbReference>
<evidence type="ECO:0000256" key="2">
    <source>
        <dbReference type="ARBA" id="ARBA00022475"/>
    </source>
</evidence>
<evidence type="ECO:0000256" key="4">
    <source>
        <dbReference type="ARBA" id="ARBA00022989"/>
    </source>
</evidence>
<dbReference type="InterPro" id="IPR018076">
    <property type="entry name" value="T2SS_GspF_dom"/>
</dbReference>
<dbReference type="PANTHER" id="PTHR35007">
    <property type="entry name" value="INTEGRAL MEMBRANE PROTEIN-RELATED"/>
    <property type="match status" value="1"/>
</dbReference>
<sequence length="266" mass="27051">MIAALLCLAAALFAWPDPAALRRSRIAPRARSLRWSADLARPLPVAVVAAAVGALLSTPLVAALAAGCAALAARAWRARQGTARDEVRLRLLVAALAAMAADLRAGRPLEAAAVSAARGTGDDDLGRALLRAVRSSAAPSSARAGPESDALQRISAAVRLSTRTGASLADVVTAVEDDLRARQRHRLELRSAVAAPRASATLLAGLPVLGVAMGSGIGADPWHVLTETGTGQVLLVAGVGLEVAGVAWSNRLVARVSRPGAPTALP</sequence>
<evidence type="ECO:0000256" key="3">
    <source>
        <dbReference type="ARBA" id="ARBA00022692"/>
    </source>
</evidence>
<dbReference type="PANTHER" id="PTHR35007:SF4">
    <property type="entry name" value="CONSERVED TRANSMEMBRANE PROTEIN-RELATED"/>
    <property type="match status" value="1"/>
</dbReference>
<dbReference type="Pfam" id="PF00482">
    <property type="entry name" value="T2SSF"/>
    <property type="match status" value="1"/>
</dbReference>
<evidence type="ECO:0000313" key="7">
    <source>
        <dbReference type="EMBL" id="NYJ06044.1"/>
    </source>
</evidence>
<organism evidence="7 8">
    <name type="scientific">Petropleomorpha daqingensis</name>
    <dbReference type="NCBI Taxonomy" id="2026353"/>
    <lineage>
        <taxon>Bacteria</taxon>
        <taxon>Bacillati</taxon>
        <taxon>Actinomycetota</taxon>
        <taxon>Actinomycetes</taxon>
        <taxon>Geodermatophilales</taxon>
        <taxon>Geodermatophilaceae</taxon>
        <taxon>Petropleomorpha</taxon>
    </lineage>
</organism>
<comment type="subcellular location">
    <subcellularLocation>
        <location evidence="1">Cell membrane</location>
        <topology evidence="1">Multi-pass membrane protein</topology>
    </subcellularLocation>
</comment>
<dbReference type="GO" id="GO:0005886">
    <property type="term" value="C:plasma membrane"/>
    <property type="evidence" value="ECO:0007669"/>
    <property type="project" value="UniProtKB-SubCell"/>
</dbReference>
<proteinExistence type="predicted"/>
<protein>
    <submittedName>
        <fullName evidence="7">Tight adherence protein B</fullName>
    </submittedName>
</protein>
<dbReference type="Proteomes" id="UP000541969">
    <property type="component" value="Unassembled WGS sequence"/>
</dbReference>
<dbReference type="AlphaFoldDB" id="A0A853CE12"/>
<keyword evidence="5" id="KW-0472">Membrane</keyword>
<keyword evidence="3" id="KW-0812">Transmembrane</keyword>
<keyword evidence="8" id="KW-1185">Reference proteome</keyword>
<accession>A0A853CE12</accession>
<keyword evidence="2" id="KW-1003">Cell membrane</keyword>
<keyword evidence="4" id="KW-1133">Transmembrane helix</keyword>
<evidence type="ECO:0000256" key="5">
    <source>
        <dbReference type="ARBA" id="ARBA00023136"/>
    </source>
</evidence>
<gene>
    <name evidence="7" type="ORF">GGQ55_002322</name>
</gene>
<evidence type="ECO:0000259" key="6">
    <source>
        <dbReference type="Pfam" id="PF00482"/>
    </source>
</evidence>
<comment type="caution">
    <text evidence="7">The sequence shown here is derived from an EMBL/GenBank/DDBJ whole genome shotgun (WGS) entry which is preliminary data.</text>
</comment>
<dbReference type="EMBL" id="JACBZT010000001">
    <property type="protein sequence ID" value="NYJ06044.1"/>
    <property type="molecule type" value="Genomic_DNA"/>
</dbReference>
<feature type="domain" description="Type II secretion system protein GspF" evidence="6">
    <location>
        <begin position="96"/>
        <end position="213"/>
    </location>
</feature>
<reference evidence="7 8" key="1">
    <citation type="submission" date="2020-07" db="EMBL/GenBank/DDBJ databases">
        <title>Sequencing the genomes of 1000 actinobacteria strains.</title>
        <authorList>
            <person name="Klenk H.-P."/>
        </authorList>
    </citation>
    <scope>NUCLEOTIDE SEQUENCE [LARGE SCALE GENOMIC DNA]</scope>
    <source>
        <strain evidence="7 8">DSM 104001</strain>
    </source>
</reference>
<evidence type="ECO:0000256" key="1">
    <source>
        <dbReference type="ARBA" id="ARBA00004651"/>
    </source>
</evidence>